<evidence type="ECO:0000256" key="4">
    <source>
        <dbReference type="SAM" id="Phobius"/>
    </source>
</evidence>
<sequence>TEDHSLEKALLQLEEEQQRCEHLADVNTLLREHLDKANEVNSALKEDVGKLTADWIRAREELELKESEWRHERELSDNYLRGERNRLLSLWRQVVTFRRHFLEMKTATDRDLSELKAEQLRLSGSILVNCSRLNSGVQLWETISLGRRVLEDQAQQQAEQETSQKTWEVMHLQVNRDLEKKELQDRVTELSALLVQSQKQNEEKDKTMKTLNDTVEILVCFTFIWEMAFICLRLICLSVLLTEPCLCSDCANVEKTRAELQQQLEETEQEASRLRQSNTELQLREDAAQGERVEQQQRMERRHQRGSGVAASSQGFSCLCFHVVLLSLQAEQSVAELRGAQNKLSAEVADLHIAAAKMSSINEALALDKVQLNKLVLQLEQENEVLSGRVEELERAKISDQEKLNSCERTNEELSEEKAHLEQLLKKMEEQREGLQVELRMLAEEKAETQEQLSQQESAHSGLEQLRQESSRQGHALATVSKEKEFLVHEKAALEVRLEAVQRDRQGLSEQLAEARSMKEMLESSLFEAQQRLSQLEITRSQLEIQLHTVTQAKEVIQGEVKCLQCELEAERSLIRQERENMAQQLLQTEQQYNSSLKLQQTDHEVEINKLLQDLASEQEGHHSELQKILEKWEKEKVKTEGEHEKKLFDMKQKVAAMRAQQEEERTRVENVLQEKEREKSALLETLLQTQGELREANQQLEQLRQEVKEQRENGQNIKEKLQAELQETQSKMQAVEKRHKEEIKTMKEEINILLQQRDALQKQVSETAIATPVINQVVSPHGRAAGDGVSPSGCCHTVVSISAGPKETDHSAVPELCASVLQVQSLQEAVLEKEAGLAAREEQLLRDLEESQAGERCSRNSLCVLEAEVSELRLRLCSTESRAQALATECQQASSAHREVQSQLDKLHLVLERTVCDSRDLVPWSSGRCGAGFTALKKIQDSELELSKRQAEKDYFSAHNQELQKQLAQSQEGTTSLFQPTVIESFPPVSQQEQDRLQAVEEKLVQEIKLLQESVTASETRANTVTDMHHCLEQEFQSTLCLLKIKNEEVEIQWEKIQMLQEQAAQGKALQEILTYMTAILSEREGEVKMCQEQRRMQEKQKEMHKTTLDQVIENIIEKKMKITSQEEQIQELEKQQEKQRIAVSKMSKELEERDQEVRSQQEQIQELEKQQEMQRTVVKRMSKELEERDQEIRSQQEQIWELEKQREMQSTAVSKMSKELEERDQEIRSQQENIWELEKQREMQSTAVSKMSKELEERDQEIRSQQENIWELEKQREMQSTAVKGHLQELHGKVEKMTLSLSQKEQELESQQKQIQEAEEVMEMQVRTVRDQLEQALETLKEKDRLIDIQKQQIQNCEEKTEERMTALHRDLECTKAILKEKDFMVESQKELIETLQKQERDSEQQKEILQHLQVTLKEQEQEILSLRKQCEACKEKEKEHAAEQKKIQATKQTLKEGEKKIEALEEAVSRLQQQKEEAAMQTKAILQKLEHAESSLEARDQEIESLQEHVQGLREQRELEGKQAKSLEQDLDRMSQRVKEKHVEFLRQTEQMNMLQLREESMKVALASCQKQVNLLEEVVRKRGEENETLRQKLQCQEEELKTLQNLHLRLTEKNVEVRHRREQEKLLEEALPERERETKAHSEQKESEEEIRALQEDLQHVQQTLTKKDEEIKCQRDRVRYLEKTLMGREQELGRQSELLKQITSALRWKDEGESLKKQIQKLQKWEEEEAEKRKILQERDHLLQRQKELTQQLKDKSKAKGEELERVMSLLKQSESREMEWKEKAQALTLALTKSETASGTLREEIAILQSMVSERDTDRFHHQVGSGIGHPSTKMSMRDSKDAAAEGEQLSWLSEKRLLSQQLEHQQQAVARLEFEKTELKQLIAELRRTLEQVKTAFTASASLGAGTAVPWMVLVVWACLSSAFCFFQVSLLQMQLAQERKYKQDYIECCAKTSQELSDLHQELSCSLAAVVREPEVAVLEAETRKLDQSLNLNLALISLDHQFPERQPLHSTARSTRSDDLR</sequence>
<reference evidence="6" key="1">
    <citation type="submission" date="2025-08" db="UniProtKB">
        <authorList>
            <consortium name="Ensembl"/>
        </authorList>
    </citation>
    <scope>IDENTIFICATION</scope>
</reference>
<dbReference type="PANTHER" id="PTHR23159:SF1">
    <property type="entry name" value="CENTROSOME-ASSOCIATED PROTEIN CEP250"/>
    <property type="match status" value="1"/>
</dbReference>
<evidence type="ECO:0000256" key="1">
    <source>
        <dbReference type="ARBA" id="ARBA00023054"/>
    </source>
</evidence>
<proteinExistence type="predicted"/>
<dbReference type="Pfam" id="PF15035">
    <property type="entry name" value="Rootletin"/>
    <property type="match status" value="1"/>
</dbReference>
<dbReference type="Proteomes" id="UP000472269">
    <property type="component" value="Unplaced"/>
</dbReference>
<evidence type="ECO:0000313" key="7">
    <source>
        <dbReference type="Proteomes" id="UP000472269"/>
    </source>
</evidence>
<feature type="compositionally biased region" description="Basic and acidic residues" evidence="3">
    <location>
        <begin position="1148"/>
        <end position="1161"/>
    </location>
</feature>
<feature type="region of interest" description="Disordered" evidence="3">
    <location>
        <begin position="1630"/>
        <end position="1655"/>
    </location>
</feature>
<organism evidence="6 7">
    <name type="scientific">Athene cunicularia</name>
    <name type="common">Burrowing owl</name>
    <name type="synonym">Speotyto cunicularia</name>
    <dbReference type="NCBI Taxonomy" id="194338"/>
    <lineage>
        <taxon>Eukaryota</taxon>
        <taxon>Metazoa</taxon>
        <taxon>Chordata</taxon>
        <taxon>Craniata</taxon>
        <taxon>Vertebrata</taxon>
        <taxon>Euteleostomi</taxon>
        <taxon>Archelosauria</taxon>
        <taxon>Archosauria</taxon>
        <taxon>Dinosauria</taxon>
        <taxon>Saurischia</taxon>
        <taxon>Theropoda</taxon>
        <taxon>Coelurosauria</taxon>
        <taxon>Aves</taxon>
        <taxon>Neognathae</taxon>
        <taxon>Neoaves</taxon>
        <taxon>Telluraves</taxon>
        <taxon>Strigiformes</taxon>
        <taxon>Strigidae</taxon>
        <taxon>Athene</taxon>
    </lineage>
</organism>
<accession>A0A663N8C1</accession>
<feature type="coiled-coil region" evidence="2">
    <location>
        <begin position="1720"/>
        <end position="1764"/>
    </location>
</feature>
<dbReference type="Ensembl" id="ENSACUT00000022597.1">
    <property type="protein sequence ID" value="ENSACUP00000021195.1"/>
    <property type="gene ID" value="ENSACUG00000014156.1"/>
</dbReference>
<feature type="region of interest" description="Disordered" evidence="3">
    <location>
        <begin position="1148"/>
        <end position="1171"/>
    </location>
</feature>
<keyword evidence="7" id="KW-1185">Reference proteome</keyword>
<feature type="coiled-coil region" evidence="2">
    <location>
        <begin position="1388"/>
        <end position="1547"/>
    </location>
</feature>
<dbReference type="PANTHER" id="PTHR23159">
    <property type="entry name" value="CENTROSOMAL PROTEIN 2"/>
    <property type="match status" value="1"/>
</dbReference>
<feature type="compositionally biased region" description="Polar residues" evidence="3">
    <location>
        <begin position="450"/>
        <end position="459"/>
    </location>
</feature>
<evidence type="ECO:0000256" key="2">
    <source>
        <dbReference type="SAM" id="Coils"/>
    </source>
</evidence>
<feature type="compositionally biased region" description="Basic and acidic residues" evidence="3">
    <location>
        <begin position="285"/>
        <end position="299"/>
    </location>
</feature>
<evidence type="ECO:0000313" key="6">
    <source>
        <dbReference type="Ensembl" id="ENSACUP00000021195.1"/>
    </source>
</evidence>
<dbReference type="GO" id="GO:0060271">
    <property type="term" value="P:cilium assembly"/>
    <property type="evidence" value="ECO:0007669"/>
    <property type="project" value="TreeGrafter"/>
</dbReference>
<evidence type="ECO:0000259" key="5">
    <source>
        <dbReference type="Pfam" id="PF15035"/>
    </source>
</evidence>
<reference evidence="6" key="2">
    <citation type="submission" date="2025-09" db="UniProtKB">
        <authorList>
            <consortium name="Ensembl"/>
        </authorList>
    </citation>
    <scope>IDENTIFICATION</scope>
</reference>
<keyword evidence="4" id="KW-0472">Membrane</keyword>
<feature type="coiled-coil region" evidence="2">
    <location>
        <begin position="250"/>
        <end position="284"/>
    </location>
</feature>
<feature type="coiled-coil region" evidence="2">
    <location>
        <begin position="1862"/>
        <end position="1903"/>
    </location>
</feature>
<dbReference type="InterPro" id="IPR055167">
    <property type="entry name" value="Rootletin-like_CC"/>
</dbReference>
<evidence type="ECO:0000256" key="3">
    <source>
        <dbReference type="SAM" id="MobiDB-lite"/>
    </source>
</evidence>
<dbReference type="GO" id="GO:0005813">
    <property type="term" value="C:centrosome"/>
    <property type="evidence" value="ECO:0007669"/>
    <property type="project" value="TreeGrafter"/>
</dbReference>
<keyword evidence="4" id="KW-0812">Transmembrane</keyword>
<keyword evidence="1 2" id="KW-0175">Coiled coil</keyword>
<feature type="domain" description="Rootletin-like coiled-coil" evidence="5">
    <location>
        <begin position="2"/>
        <end position="122"/>
    </location>
</feature>
<feature type="coiled-coil region" evidence="2">
    <location>
        <begin position="616"/>
        <end position="764"/>
    </location>
</feature>
<protein>
    <submittedName>
        <fullName evidence="6">Centrosomal protein 250</fullName>
    </submittedName>
</protein>
<feature type="transmembrane region" description="Helical" evidence="4">
    <location>
        <begin position="1915"/>
        <end position="1939"/>
    </location>
</feature>
<feature type="coiled-coil region" evidence="2">
    <location>
        <begin position="6"/>
        <end position="54"/>
    </location>
</feature>
<name>A0A663N8C1_ATHCN</name>
<feature type="region of interest" description="Disordered" evidence="3">
    <location>
        <begin position="446"/>
        <end position="475"/>
    </location>
</feature>
<feature type="region of interest" description="Disordered" evidence="3">
    <location>
        <begin position="285"/>
        <end position="305"/>
    </location>
</feature>
<dbReference type="OMA" id="DQDLRHQ"/>
<feature type="coiled-coil region" evidence="2">
    <location>
        <begin position="1583"/>
        <end position="1617"/>
    </location>
</feature>
<keyword evidence="4" id="KW-1133">Transmembrane helix</keyword>
<dbReference type="GO" id="GO:0005814">
    <property type="term" value="C:centriole"/>
    <property type="evidence" value="ECO:0007669"/>
    <property type="project" value="TreeGrafter"/>
</dbReference>